<dbReference type="AlphaFoldDB" id="A0A0N7LS48"/>
<sequence>MKHSIPLTALPENTVFGAGDVFVLFGELFGRGYATGLIDAAKAAGMTLVGITVGRREDDGALRALTDEELAAAEDNLGGKIINIPMMAGFDMDAPEGGATPTDMLSDMTLDNWQEYKLDWDKVDACREIGTARFVQSLEKVMAELEGLIPAGKNVFFAHTMAGGIPRAKAFLAIANRIYKGRGARHMPSQALMDSDLGKLILQNFDEVTANSFGHLLEHSAALRSKIEAGGGQVRYTAYGYHGTRVLIDGAYQWQTYTSYTQGYAKMNLEGFAQKAWEQGVKATVFNCPEIRTNSSDVFAGIELSLVPLLEAYRKEGGGDWAQGVWDECQALLQDDVKLEDILATVGAYQQNPVMQSFYNFEAWPMQNSLEQVEMTVGTSADIVALHKNRKELVSDVLSAHVVSATGALIFGASSDADGPVLWLDHDLVAQQLIAAHS</sequence>
<name>A0A0N7LS48_9RHOB</name>
<dbReference type="RefSeq" id="WP_058239831.1">
    <property type="nucleotide sequence ID" value="NZ_CYPW01000018.1"/>
</dbReference>
<dbReference type="STRING" id="321267.SHM7688_02067"/>
<proteinExistence type="predicted"/>
<dbReference type="OrthoDB" id="7374356at2"/>
<organism evidence="1 2">
    <name type="scientific">Shimia marina</name>
    <dbReference type="NCBI Taxonomy" id="321267"/>
    <lineage>
        <taxon>Bacteria</taxon>
        <taxon>Pseudomonadati</taxon>
        <taxon>Pseudomonadota</taxon>
        <taxon>Alphaproteobacteria</taxon>
        <taxon>Rhodobacterales</taxon>
        <taxon>Roseobacteraceae</taxon>
    </lineage>
</organism>
<dbReference type="Pfam" id="PF22046">
    <property type="entry name" value="FabMG"/>
    <property type="match status" value="1"/>
</dbReference>
<dbReference type="InterPro" id="IPR053909">
    <property type="entry name" value="FabMG"/>
</dbReference>
<evidence type="ECO:0000313" key="1">
    <source>
        <dbReference type="EMBL" id="CUH52620.1"/>
    </source>
</evidence>
<reference evidence="1 2" key="1">
    <citation type="submission" date="2015-09" db="EMBL/GenBank/DDBJ databases">
        <authorList>
            <consortium name="Swine Surveillance"/>
        </authorList>
    </citation>
    <scope>NUCLEOTIDE SEQUENCE [LARGE SCALE GENOMIC DNA]</scope>
    <source>
        <strain evidence="1 2">CECT 7688</strain>
    </source>
</reference>
<protein>
    <submittedName>
        <fullName evidence="1">Uncharacterized protein</fullName>
    </submittedName>
</protein>
<dbReference type="Proteomes" id="UP000054823">
    <property type="component" value="Unassembled WGS sequence"/>
</dbReference>
<dbReference type="EMBL" id="CYPW01000018">
    <property type="protein sequence ID" value="CUH52620.1"/>
    <property type="molecule type" value="Genomic_DNA"/>
</dbReference>
<gene>
    <name evidence="1" type="ORF">SHM7688_02067</name>
</gene>
<accession>A0A0N7LS48</accession>
<keyword evidence="2" id="KW-1185">Reference proteome</keyword>
<evidence type="ECO:0000313" key="2">
    <source>
        <dbReference type="Proteomes" id="UP000054823"/>
    </source>
</evidence>